<dbReference type="Gene3D" id="3.40.50.150">
    <property type="entry name" value="Vaccinia Virus protein VP39"/>
    <property type="match status" value="1"/>
</dbReference>
<keyword evidence="2 4" id="KW-0808">Transferase</keyword>
<evidence type="ECO:0000259" key="5">
    <source>
        <dbReference type="Pfam" id="PF13847"/>
    </source>
</evidence>
<dbReference type="InterPro" id="IPR019874">
    <property type="entry name" value="RF_methyltr_PrmC"/>
</dbReference>
<dbReference type="PROSITE" id="PS00092">
    <property type="entry name" value="N6_MTASE"/>
    <property type="match status" value="1"/>
</dbReference>
<feature type="binding site" evidence="4">
    <location>
        <begin position="196"/>
        <end position="199"/>
    </location>
    <ligand>
        <name>substrate</name>
    </ligand>
</feature>
<keyword evidence="8" id="KW-1185">Reference proteome</keyword>
<dbReference type="InterPro" id="IPR050320">
    <property type="entry name" value="N5-glutamine_MTase"/>
</dbReference>
<comment type="function">
    <text evidence="4">Methylates the class 1 translation termination release factors RF1/PrfA and RF2/PrfB on the glutamine residue of the universally conserved GGQ motif.</text>
</comment>
<comment type="similarity">
    <text evidence="4">Belongs to the protein N5-glutamine methyltransferase family. PrmC subfamily.</text>
</comment>
<dbReference type="PANTHER" id="PTHR18895:SF74">
    <property type="entry name" value="MTRF1L RELEASE FACTOR GLUTAMINE METHYLTRANSFERASE"/>
    <property type="match status" value="1"/>
</dbReference>
<dbReference type="EMBL" id="CP040899">
    <property type="protein sequence ID" value="QDB80063.1"/>
    <property type="molecule type" value="Genomic_DNA"/>
</dbReference>
<feature type="binding site" evidence="4">
    <location>
        <position position="152"/>
    </location>
    <ligand>
        <name>S-adenosyl-L-methionine</name>
        <dbReference type="ChEBI" id="CHEBI:59789"/>
    </ligand>
</feature>
<evidence type="ECO:0000313" key="8">
    <source>
        <dbReference type="Proteomes" id="UP000313948"/>
    </source>
</evidence>
<keyword evidence="1 4" id="KW-0489">Methyltransferase</keyword>
<feature type="binding site" evidence="4">
    <location>
        <position position="196"/>
    </location>
    <ligand>
        <name>S-adenosyl-L-methionine</name>
        <dbReference type="ChEBI" id="CHEBI:59789"/>
    </ligand>
</feature>
<organism evidence="7 8">
    <name type="scientific">Georgenia wutianyii</name>
    <dbReference type="NCBI Taxonomy" id="2585135"/>
    <lineage>
        <taxon>Bacteria</taxon>
        <taxon>Bacillati</taxon>
        <taxon>Actinomycetota</taxon>
        <taxon>Actinomycetes</taxon>
        <taxon>Micrococcales</taxon>
        <taxon>Bogoriellaceae</taxon>
        <taxon>Georgenia</taxon>
    </lineage>
</organism>
<dbReference type="InterPro" id="IPR025714">
    <property type="entry name" value="Methyltranfer_dom"/>
</dbReference>
<keyword evidence="3 4" id="KW-0949">S-adenosyl-L-methionine</keyword>
<dbReference type="PANTHER" id="PTHR18895">
    <property type="entry name" value="HEMK METHYLTRANSFERASE"/>
    <property type="match status" value="1"/>
</dbReference>
<name>A0ABX5VRF9_9MICO</name>
<dbReference type="Pfam" id="PF13847">
    <property type="entry name" value="Methyltransf_31"/>
    <property type="match status" value="1"/>
</dbReference>
<feature type="domain" description="Methyltransferase" evidence="5">
    <location>
        <begin position="124"/>
        <end position="259"/>
    </location>
</feature>
<accession>A0ABX5VRF9</accession>
<comment type="catalytic activity">
    <reaction evidence="4">
        <text>L-glutaminyl-[peptide chain release factor] + S-adenosyl-L-methionine = N(5)-methyl-L-glutaminyl-[peptide chain release factor] + S-adenosyl-L-homocysteine + H(+)</text>
        <dbReference type="Rhea" id="RHEA:42896"/>
        <dbReference type="Rhea" id="RHEA-COMP:10271"/>
        <dbReference type="Rhea" id="RHEA-COMP:10272"/>
        <dbReference type="ChEBI" id="CHEBI:15378"/>
        <dbReference type="ChEBI" id="CHEBI:30011"/>
        <dbReference type="ChEBI" id="CHEBI:57856"/>
        <dbReference type="ChEBI" id="CHEBI:59789"/>
        <dbReference type="ChEBI" id="CHEBI:61891"/>
        <dbReference type="EC" id="2.1.1.297"/>
    </reaction>
</comment>
<dbReference type="InterPro" id="IPR029063">
    <property type="entry name" value="SAM-dependent_MTases_sf"/>
</dbReference>
<evidence type="ECO:0000256" key="2">
    <source>
        <dbReference type="ARBA" id="ARBA00022679"/>
    </source>
</evidence>
<feature type="domain" description="Release factor glutamine methyltransferase N-terminal" evidence="6">
    <location>
        <begin position="19"/>
        <end position="84"/>
    </location>
</feature>
<comment type="caution">
    <text evidence="4">Lacks conserved residue(s) required for the propagation of feature annotation.</text>
</comment>
<evidence type="ECO:0000256" key="1">
    <source>
        <dbReference type="ARBA" id="ARBA00022603"/>
    </source>
</evidence>
<dbReference type="NCBIfam" id="TIGR03534">
    <property type="entry name" value="RF_mod_PrmC"/>
    <property type="match status" value="1"/>
</dbReference>
<dbReference type="Gene3D" id="1.10.8.10">
    <property type="entry name" value="DNA helicase RuvA subunit, C-terminal domain"/>
    <property type="match status" value="1"/>
</dbReference>
<sequence>MGWRSGVGRGAAVAVSWREAVRGATTLLAEAGVPSPDVDARLLAEHVLGGLLVTAGAPSREELTSYAGLVERRARREPLQHLTGEMFFRHLRLTAAPGAFVVRPETELVAEEAITAARRTPSPRVVDLCTGSGAIALAVATEVPGSQVWGVELSEAALAVARRNAADLAPQVTLVAGDAATALPELDGTVDVVVSNPPYVPPDAVPRDPEVRDHDPDLALYGGGPDGLEVPRAVLRSAARLLRPGGTVVMEHAEVQAAAARAAAEATGAFVDVRTLRDLSGRDRMVLARRSDG</sequence>
<dbReference type="InterPro" id="IPR004556">
    <property type="entry name" value="HemK-like"/>
</dbReference>
<dbReference type="SUPFAM" id="SSF53335">
    <property type="entry name" value="S-adenosyl-L-methionine-dependent methyltransferases"/>
    <property type="match status" value="1"/>
</dbReference>
<proteinExistence type="inferred from homology"/>
<dbReference type="HAMAP" id="MF_02126">
    <property type="entry name" value="RF_methyltr_PrmC"/>
    <property type="match status" value="1"/>
</dbReference>
<dbReference type="NCBIfam" id="TIGR00536">
    <property type="entry name" value="hemK_fam"/>
    <property type="match status" value="1"/>
</dbReference>
<reference evidence="7 8" key="1">
    <citation type="submission" date="2019-05" db="EMBL/GenBank/DDBJ databases">
        <title>Georgenia *** sp. nov., and Georgenia *** sp. nov., isolated from the intestinal contents of plateau pika (Ochotona curzoniae) in the Qinghai-Tibet plateau of China.</title>
        <authorList>
            <person name="Tian Z."/>
        </authorList>
    </citation>
    <scope>NUCLEOTIDE SEQUENCE [LARGE SCALE GENOMIC DNA]</scope>
    <source>
        <strain evidence="7 8">Z294</strain>
    </source>
</reference>
<evidence type="ECO:0000256" key="3">
    <source>
        <dbReference type="ARBA" id="ARBA00022691"/>
    </source>
</evidence>
<dbReference type="CDD" id="cd02440">
    <property type="entry name" value="AdoMet_MTases"/>
    <property type="match status" value="1"/>
</dbReference>
<dbReference type="InterPro" id="IPR040758">
    <property type="entry name" value="PrmC_N"/>
</dbReference>
<dbReference type="InterPro" id="IPR002052">
    <property type="entry name" value="DNA_methylase_N6_adenine_CS"/>
</dbReference>
<evidence type="ECO:0000259" key="6">
    <source>
        <dbReference type="Pfam" id="PF17827"/>
    </source>
</evidence>
<protein>
    <recommendedName>
        <fullName evidence="4">Release factor glutamine methyltransferase</fullName>
        <shortName evidence="4">RF MTase</shortName>
        <ecNumber evidence="4">2.1.1.297</ecNumber>
    </recommendedName>
    <alternativeName>
        <fullName evidence="4">N5-glutamine methyltransferase PrmC</fullName>
    </alternativeName>
    <alternativeName>
        <fullName evidence="4">Protein-(glutamine-N5) MTase PrmC</fullName>
    </alternativeName>
    <alternativeName>
        <fullName evidence="4">Protein-glutamine N-methyltransferase PrmC</fullName>
    </alternativeName>
</protein>
<dbReference type="Proteomes" id="UP000313948">
    <property type="component" value="Chromosome"/>
</dbReference>
<dbReference type="GO" id="GO:0102559">
    <property type="term" value="F:peptide chain release factor N(5)-glutamine methyltransferase activity"/>
    <property type="evidence" value="ECO:0007669"/>
    <property type="project" value="UniProtKB-EC"/>
</dbReference>
<dbReference type="EC" id="2.1.1.297" evidence="4"/>
<evidence type="ECO:0000256" key="4">
    <source>
        <dbReference type="HAMAP-Rule" id="MF_02126"/>
    </source>
</evidence>
<dbReference type="GO" id="GO:0032259">
    <property type="term" value="P:methylation"/>
    <property type="evidence" value="ECO:0007669"/>
    <property type="project" value="UniProtKB-KW"/>
</dbReference>
<dbReference type="Pfam" id="PF17827">
    <property type="entry name" value="PrmC_N"/>
    <property type="match status" value="1"/>
</dbReference>
<gene>
    <name evidence="4 7" type="primary">prmC</name>
    <name evidence="7" type="ORF">FE251_12230</name>
</gene>
<evidence type="ECO:0000313" key="7">
    <source>
        <dbReference type="EMBL" id="QDB80063.1"/>
    </source>
</evidence>